<organism evidence="2 3">
    <name type="scientific">Malus baccata</name>
    <name type="common">Siberian crab apple</name>
    <name type="synonym">Pyrus baccata</name>
    <dbReference type="NCBI Taxonomy" id="106549"/>
    <lineage>
        <taxon>Eukaryota</taxon>
        <taxon>Viridiplantae</taxon>
        <taxon>Streptophyta</taxon>
        <taxon>Embryophyta</taxon>
        <taxon>Tracheophyta</taxon>
        <taxon>Spermatophyta</taxon>
        <taxon>Magnoliopsida</taxon>
        <taxon>eudicotyledons</taxon>
        <taxon>Gunneridae</taxon>
        <taxon>Pentapetalae</taxon>
        <taxon>rosids</taxon>
        <taxon>fabids</taxon>
        <taxon>Rosales</taxon>
        <taxon>Rosaceae</taxon>
        <taxon>Amygdaloideae</taxon>
        <taxon>Maleae</taxon>
        <taxon>Malus</taxon>
    </lineage>
</organism>
<accession>A0A540NGG0</accession>
<name>A0A540NGG0_MALBA</name>
<evidence type="ECO:0000256" key="1">
    <source>
        <dbReference type="SAM" id="MobiDB-lite"/>
    </source>
</evidence>
<keyword evidence="3" id="KW-1185">Reference proteome</keyword>
<feature type="compositionally biased region" description="Basic and acidic residues" evidence="1">
    <location>
        <begin position="93"/>
        <end position="107"/>
    </location>
</feature>
<reference evidence="2 3" key="1">
    <citation type="journal article" date="2019" name="G3 (Bethesda)">
        <title>Sequencing of a Wild Apple (Malus baccata) Genome Unravels the Differences Between Cultivated and Wild Apple Species Regarding Disease Resistance and Cold Tolerance.</title>
        <authorList>
            <person name="Chen X."/>
        </authorList>
    </citation>
    <scope>NUCLEOTIDE SEQUENCE [LARGE SCALE GENOMIC DNA]</scope>
    <source>
        <strain evidence="3">cv. Shandingzi</strain>
        <tissue evidence="2">Leaves</tissue>
    </source>
</reference>
<gene>
    <name evidence="2" type="ORF">C1H46_004297</name>
</gene>
<proteinExistence type="predicted"/>
<dbReference type="EMBL" id="VIEB01000048">
    <property type="protein sequence ID" value="TQE10127.1"/>
    <property type="molecule type" value="Genomic_DNA"/>
</dbReference>
<dbReference type="AlphaFoldDB" id="A0A540NGG0"/>
<evidence type="ECO:0000313" key="3">
    <source>
        <dbReference type="Proteomes" id="UP000315295"/>
    </source>
</evidence>
<sequence>MEDPNLLENPVYRIRTRDFLWKIYCTRTRNHLRCCISACDSDWWHLRISANYSASTWISPVLSNFPPEISDGLLGKLNLAAIEARPRCGKTNPNERPRGPILHERPRNSSSIAGSESGKRRRSGSSHRGDQRVYVNIGVAAGRDIGKMELEDDVQSGAG</sequence>
<comment type="caution">
    <text evidence="2">The sequence shown here is derived from an EMBL/GenBank/DDBJ whole genome shotgun (WGS) entry which is preliminary data.</text>
</comment>
<evidence type="ECO:0000313" key="2">
    <source>
        <dbReference type="EMBL" id="TQE10127.1"/>
    </source>
</evidence>
<feature type="region of interest" description="Disordered" evidence="1">
    <location>
        <begin position="85"/>
        <end position="135"/>
    </location>
</feature>
<protein>
    <submittedName>
        <fullName evidence="2">Uncharacterized protein</fullName>
    </submittedName>
</protein>
<dbReference type="Proteomes" id="UP000315295">
    <property type="component" value="Unassembled WGS sequence"/>
</dbReference>